<protein>
    <submittedName>
        <fullName evidence="4">AcrR family transcriptional regulator</fullName>
    </submittedName>
</protein>
<dbReference type="Proteomes" id="UP000528286">
    <property type="component" value="Unassembled WGS sequence"/>
</dbReference>
<keyword evidence="1 2" id="KW-0238">DNA-binding</keyword>
<evidence type="ECO:0000256" key="1">
    <source>
        <dbReference type="ARBA" id="ARBA00023125"/>
    </source>
</evidence>
<sequence length="205" mass="22443">MEERKRGRPAQDRVAQKKHLIAAATDVLLKGGYARFSIDAVAKAGAMAKKTVYSFVSNRDELVGLIVSSWTDSFAPQPLESGPDGQALPVLLARIHRVALSGDAVSLFRIIVEDPVARAELALPYNENGIERGVRSLIDCLRAKRGTDPARLEPVARAMLAWLIGEPLRRAALGLEAPQDLSDEEVRHRVDRCIDLFRPMLAAAD</sequence>
<accession>A0A7W6J616</accession>
<evidence type="ECO:0000256" key="2">
    <source>
        <dbReference type="PROSITE-ProRule" id="PRU00335"/>
    </source>
</evidence>
<feature type="domain" description="HTH tetR-type" evidence="3">
    <location>
        <begin position="14"/>
        <end position="74"/>
    </location>
</feature>
<dbReference type="GO" id="GO:0003677">
    <property type="term" value="F:DNA binding"/>
    <property type="evidence" value="ECO:0007669"/>
    <property type="project" value="UniProtKB-UniRule"/>
</dbReference>
<keyword evidence="5" id="KW-1185">Reference proteome</keyword>
<comment type="caution">
    <text evidence="4">The sequence shown here is derived from an EMBL/GenBank/DDBJ whole genome shotgun (WGS) entry which is preliminary data.</text>
</comment>
<name>A0A7W6J616_9HYPH</name>
<organism evidence="4 5">
    <name type="scientific">Gellertiella hungarica</name>
    <dbReference type="NCBI Taxonomy" id="1572859"/>
    <lineage>
        <taxon>Bacteria</taxon>
        <taxon>Pseudomonadati</taxon>
        <taxon>Pseudomonadota</taxon>
        <taxon>Alphaproteobacteria</taxon>
        <taxon>Hyphomicrobiales</taxon>
        <taxon>Rhizobiaceae</taxon>
        <taxon>Gellertiella</taxon>
    </lineage>
</organism>
<evidence type="ECO:0000313" key="4">
    <source>
        <dbReference type="EMBL" id="MBB4065414.1"/>
    </source>
</evidence>
<reference evidence="4 5" key="1">
    <citation type="submission" date="2020-08" db="EMBL/GenBank/DDBJ databases">
        <title>Genomic Encyclopedia of Type Strains, Phase IV (KMG-IV): sequencing the most valuable type-strain genomes for metagenomic binning, comparative biology and taxonomic classification.</title>
        <authorList>
            <person name="Goeker M."/>
        </authorList>
    </citation>
    <scope>NUCLEOTIDE SEQUENCE [LARGE SCALE GENOMIC DNA]</scope>
    <source>
        <strain evidence="4 5">DSM 29853</strain>
    </source>
</reference>
<dbReference type="AlphaFoldDB" id="A0A7W6J616"/>
<dbReference type="InterPro" id="IPR039536">
    <property type="entry name" value="TetR_C_Proteobacteria"/>
</dbReference>
<dbReference type="PROSITE" id="PS50977">
    <property type="entry name" value="HTH_TETR_2"/>
    <property type="match status" value="1"/>
</dbReference>
<dbReference type="SUPFAM" id="SSF46689">
    <property type="entry name" value="Homeodomain-like"/>
    <property type="match status" value="1"/>
</dbReference>
<dbReference type="Gene3D" id="1.10.357.10">
    <property type="entry name" value="Tetracycline Repressor, domain 2"/>
    <property type="match status" value="1"/>
</dbReference>
<proteinExistence type="predicted"/>
<evidence type="ECO:0000259" key="3">
    <source>
        <dbReference type="PROSITE" id="PS50977"/>
    </source>
</evidence>
<feature type="DNA-binding region" description="H-T-H motif" evidence="2">
    <location>
        <begin position="37"/>
        <end position="56"/>
    </location>
</feature>
<gene>
    <name evidence="4" type="ORF">GGR23_002615</name>
</gene>
<dbReference type="RefSeq" id="WP_183366697.1">
    <property type="nucleotide sequence ID" value="NZ_JACIEZ010000004.1"/>
</dbReference>
<dbReference type="InterPro" id="IPR009057">
    <property type="entry name" value="Homeodomain-like_sf"/>
</dbReference>
<evidence type="ECO:0000313" key="5">
    <source>
        <dbReference type="Proteomes" id="UP000528286"/>
    </source>
</evidence>
<dbReference type="Pfam" id="PF14246">
    <property type="entry name" value="TetR_C_7"/>
    <property type="match status" value="1"/>
</dbReference>
<dbReference type="InterPro" id="IPR001647">
    <property type="entry name" value="HTH_TetR"/>
</dbReference>
<dbReference type="EMBL" id="JACIEZ010000004">
    <property type="protein sequence ID" value="MBB4065414.1"/>
    <property type="molecule type" value="Genomic_DNA"/>
</dbReference>